<gene>
    <name evidence="1" type="primary">250</name>
    <name evidence="1" type="ORF">PBI_JAY2JAY_250</name>
</gene>
<dbReference type="GeneID" id="26796979"/>
<protein>
    <submittedName>
        <fullName evidence="1">Uncharacterized protein</fullName>
    </submittedName>
</protein>
<name>A0A0A0RLH2_9CAUD</name>
<reference evidence="1 2" key="1">
    <citation type="submission" date="2014-09" db="EMBL/GenBank/DDBJ databases">
        <authorList>
            <person name="Gicewicz E.A."/>
            <person name="Hiryak K.M."/>
            <person name="Horoschock A.N."/>
            <person name="Kneeream E.R."/>
            <person name="Luchetta J."/>
            <person name="Mikolon A.R."/>
            <person name="Smith S.N."/>
            <person name="Svintozelskiy S."/>
            <person name="Yucha M.L."/>
            <person name="Manna D.P."/>
            <person name="Pidcock K.A."/>
            <person name="Laing C.E."/>
            <person name="Schaff J.E."/>
            <person name="Dashiell C.L."/>
            <person name="Macialek J.A."/>
            <person name="Anders K.R."/>
            <person name="Braun M.A."/>
            <person name="Delesalle V.A."/>
            <person name="Hughes L.E."/>
            <person name="Ware V.C."/>
            <person name="Bradley K.W."/>
            <person name="Barker L.P."/>
            <person name="Asai D.J."/>
            <person name="Bowman C.A."/>
            <person name="Russell D.A."/>
            <person name="Pope W.H."/>
            <person name="Jacobs-Sera D."/>
            <person name="Hendrix R.W."/>
            <person name="Hatfull G.F."/>
        </authorList>
    </citation>
    <scope>NUCLEOTIDE SEQUENCE [LARGE SCALE GENOMIC DNA]</scope>
</reference>
<accession>A0A0A0RLH2</accession>
<keyword evidence="2" id="KW-1185">Reference proteome</keyword>
<dbReference type="RefSeq" id="YP_009225930.1">
    <property type="nucleotide sequence ID" value="NC_029098.1"/>
</dbReference>
<dbReference type="Proteomes" id="UP000030200">
    <property type="component" value="Segment"/>
</dbReference>
<organism evidence="1 2">
    <name type="scientific">Streptomyces phage Jay2Jay</name>
    <dbReference type="NCBI Taxonomy" id="1556290"/>
    <lineage>
        <taxon>Viruses</taxon>
        <taxon>Duplodnaviria</taxon>
        <taxon>Heunggongvirae</taxon>
        <taxon>Uroviricota</taxon>
        <taxon>Caudoviricetes</taxon>
        <taxon>Stanwilliamsviridae</taxon>
        <taxon>Boydwoodruffvirinae</taxon>
        <taxon>Samistivirus</taxon>
        <taxon>Samistivirus jay2jay</taxon>
    </lineage>
</organism>
<dbReference type="EMBL" id="KM652554">
    <property type="protein sequence ID" value="AIW02703.1"/>
    <property type="molecule type" value="Genomic_DNA"/>
</dbReference>
<proteinExistence type="predicted"/>
<evidence type="ECO:0000313" key="1">
    <source>
        <dbReference type="EMBL" id="AIW02703.1"/>
    </source>
</evidence>
<dbReference type="KEGG" id="vg:26796979"/>
<dbReference type="OrthoDB" id="39874at10239"/>
<sequence length="59" mass="6831">MNDYTLIVHTNAELTKWDEYAHVDVHGVKDGCLYIHFVNKSQPVMIPLHAFYQASVLEK</sequence>
<evidence type="ECO:0000313" key="2">
    <source>
        <dbReference type="Proteomes" id="UP000030200"/>
    </source>
</evidence>